<feature type="domain" description="Major facilitator superfamily (MFS) profile" evidence="8">
    <location>
        <begin position="36"/>
        <end position="419"/>
    </location>
</feature>
<feature type="transmembrane region" description="Helical" evidence="7">
    <location>
        <begin position="365"/>
        <end position="383"/>
    </location>
</feature>
<dbReference type="PROSITE" id="PS50850">
    <property type="entry name" value="MFS"/>
    <property type="match status" value="1"/>
</dbReference>
<feature type="transmembrane region" description="Helical" evidence="7">
    <location>
        <begin position="286"/>
        <end position="303"/>
    </location>
</feature>
<dbReference type="PANTHER" id="PTHR23514">
    <property type="entry name" value="BYPASS OF STOP CODON PROTEIN 6"/>
    <property type="match status" value="1"/>
</dbReference>
<dbReference type="InterPro" id="IPR051788">
    <property type="entry name" value="MFS_Transporter"/>
</dbReference>
<name>A0A1X2IMP9_9FUNG</name>
<dbReference type="InterPro" id="IPR036259">
    <property type="entry name" value="MFS_trans_sf"/>
</dbReference>
<dbReference type="AlphaFoldDB" id="A0A1X2IMP9"/>
<proteinExistence type="inferred from homology"/>
<evidence type="ECO:0000256" key="3">
    <source>
        <dbReference type="ARBA" id="ARBA00022448"/>
    </source>
</evidence>
<dbReference type="Proteomes" id="UP000193560">
    <property type="component" value="Unassembled WGS sequence"/>
</dbReference>
<dbReference type="GO" id="GO:0022857">
    <property type="term" value="F:transmembrane transporter activity"/>
    <property type="evidence" value="ECO:0007669"/>
    <property type="project" value="InterPro"/>
</dbReference>
<dbReference type="STRING" id="90262.A0A1X2IMP9"/>
<keyword evidence="6 7" id="KW-0472">Membrane</keyword>
<dbReference type="SUPFAM" id="SSF103473">
    <property type="entry name" value="MFS general substrate transporter"/>
    <property type="match status" value="1"/>
</dbReference>
<feature type="transmembrane region" description="Helical" evidence="7">
    <location>
        <begin position="105"/>
        <end position="132"/>
    </location>
</feature>
<feature type="transmembrane region" description="Helical" evidence="7">
    <location>
        <begin position="335"/>
        <end position="353"/>
    </location>
</feature>
<feature type="transmembrane region" description="Helical" evidence="7">
    <location>
        <begin position="310"/>
        <end position="329"/>
    </location>
</feature>
<gene>
    <name evidence="9" type="ORF">BCR42DRAFT_412085</name>
</gene>
<evidence type="ECO:0000256" key="2">
    <source>
        <dbReference type="ARBA" id="ARBA00008335"/>
    </source>
</evidence>
<evidence type="ECO:0000256" key="5">
    <source>
        <dbReference type="ARBA" id="ARBA00022989"/>
    </source>
</evidence>
<evidence type="ECO:0000313" key="9">
    <source>
        <dbReference type="EMBL" id="ORZ19046.1"/>
    </source>
</evidence>
<feature type="transmembrane region" description="Helical" evidence="7">
    <location>
        <begin position="245"/>
        <end position="266"/>
    </location>
</feature>
<keyword evidence="5 7" id="KW-1133">Transmembrane helix</keyword>
<feature type="transmembrane region" description="Helical" evidence="7">
    <location>
        <begin position="188"/>
        <end position="208"/>
    </location>
</feature>
<evidence type="ECO:0000259" key="8">
    <source>
        <dbReference type="PROSITE" id="PS50850"/>
    </source>
</evidence>
<keyword evidence="4 7" id="KW-0812">Transmembrane</keyword>
<evidence type="ECO:0000313" key="10">
    <source>
        <dbReference type="Proteomes" id="UP000193560"/>
    </source>
</evidence>
<dbReference type="InterPro" id="IPR011701">
    <property type="entry name" value="MFS"/>
</dbReference>
<dbReference type="Gene3D" id="1.20.1250.20">
    <property type="entry name" value="MFS general substrate transporter like domains"/>
    <property type="match status" value="2"/>
</dbReference>
<dbReference type="Pfam" id="PF07690">
    <property type="entry name" value="MFS_1"/>
    <property type="match status" value="1"/>
</dbReference>
<accession>A0A1X2IMP9</accession>
<dbReference type="InterPro" id="IPR020846">
    <property type="entry name" value="MFS_dom"/>
</dbReference>
<protein>
    <submittedName>
        <fullName evidence="9">Major facilitator superfamily domain-containing protein</fullName>
    </submittedName>
</protein>
<dbReference type="PANTHER" id="PTHR23514:SF3">
    <property type="entry name" value="BYPASS OF STOP CODON PROTEIN 6"/>
    <property type="match status" value="1"/>
</dbReference>
<feature type="transmembrane region" description="Helical" evidence="7">
    <location>
        <begin position="71"/>
        <end position="93"/>
    </location>
</feature>
<dbReference type="GO" id="GO:0012505">
    <property type="term" value="C:endomembrane system"/>
    <property type="evidence" value="ECO:0007669"/>
    <property type="project" value="UniProtKB-SubCell"/>
</dbReference>
<reference evidence="9 10" key="1">
    <citation type="submission" date="2016-07" db="EMBL/GenBank/DDBJ databases">
        <title>Pervasive Adenine N6-methylation of Active Genes in Fungi.</title>
        <authorList>
            <consortium name="DOE Joint Genome Institute"/>
            <person name="Mondo S.J."/>
            <person name="Dannebaum R.O."/>
            <person name="Kuo R.C."/>
            <person name="Labutti K."/>
            <person name="Haridas S."/>
            <person name="Kuo A."/>
            <person name="Salamov A."/>
            <person name="Ahrendt S.R."/>
            <person name="Lipzen A."/>
            <person name="Sullivan W."/>
            <person name="Andreopoulos W.B."/>
            <person name="Clum A."/>
            <person name="Lindquist E."/>
            <person name="Daum C."/>
            <person name="Ramamoorthy G.K."/>
            <person name="Gryganskyi A."/>
            <person name="Culley D."/>
            <person name="Magnuson J.K."/>
            <person name="James T.Y."/>
            <person name="O'Malley M.A."/>
            <person name="Stajich J.E."/>
            <person name="Spatafora J.W."/>
            <person name="Visel A."/>
            <person name="Grigoriev I.V."/>
        </authorList>
    </citation>
    <scope>NUCLEOTIDE SEQUENCE [LARGE SCALE GENOMIC DNA]</scope>
    <source>
        <strain evidence="9 10">NRRL 1336</strain>
    </source>
</reference>
<keyword evidence="10" id="KW-1185">Reference proteome</keyword>
<evidence type="ECO:0000256" key="1">
    <source>
        <dbReference type="ARBA" id="ARBA00004127"/>
    </source>
</evidence>
<dbReference type="EMBL" id="MCGE01000008">
    <property type="protein sequence ID" value="ORZ19046.1"/>
    <property type="molecule type" value="Genomic_DNA"/>
</dbReference>
<evidence type="ECO:0000256" key="6">
    <source>
        <dbReference type="ARBA" id="ARBA00023136"/>
    </source>
</evidence>
<comment type="caution">
    <text evidence="9">The sequence shown here is derived from an EMBL/GenBank/DDBJ whole genome shotgun (WGS) entry which is preliminary data.</text>
</comment>
<dbReference type="GO" id="GO:0016020">
    <property type="term" value="C:membrane"/>
    <property type="evidence" value="ECO:0007669"/>
    <property type="project" value="TreeGrafter"/>
</dbReference>
<feature type="transmembrane region" description="Helical" evidence="7">
    <location>
        <begin position="389"/>
        <end position="413"/>
    </location>
</feature>
<keyword evidence="3" id="KW-0813">Transport</keyword>
<evidence type="ECO:0000256" key="7">
    <source>
        <dbReference type="SAM" id="Phobius"/>
    </source>
</evidence>
<comment type="similarity">
    <text evidence="2">Belongs to the major facilitator superfamily.</text>
</comment>
<dbReference type="OrthoDB" id="413079at2759"/>
<evidence type="ECO:0000256" key="4">
    <source>
        <dbReference type="ARBA" id="ARBA00022692"/>
    </source>
</evidence>
<feature type="transmembrane region" description="Helical" evidence="7">
    <location>
        <begin position="37"/>
        <end position="59"/>
    </location>
</feature>
<sequence>MVNESHTQTDESTALLDFSSTRCGDTWKDLQPNIRPLVASNFIALIAGLNDGNLGIIIPRLKDYYEISNSTVSLLLLCNAAGFFIAALCNGYLVHKLGQLKTIYLGAAAITVAYVILIQGLMFPIMCLCMMIQGSGVGLMDGAVNVYVANVPMATLMLNILHAIYGVGAMISPLVGTFLLAHNISWQGIYVFLLVIAIINFILISVGFRNVDLDGDSSTHDQHQHTADEDASTLRRNAILNRMTLLGAFYILTYAGVEVCVGGWGYSYLTEGMHGDKIDMGQVISAYWAVLAIGRMVLGYFTGKYGEMKMISLFTIISAVLLLLVYVTPNVWIDSIFIFLVGFFIGPMFVSLASKVLPTMHPTAIGFMSAFVAGGAAFFPFLARQIAGYLGIIYMPLAWFACAVMMQVIWTFIPNGKRTIEI</sequence>
<organism evidence="9 10">
    <name type="scientific">Absidia repens</name>
    <dbReference type="NCBI Taxonomy" id="90262"/>
    <lineage>
        <taxon>Eukaryota</taxon>
        <taxon>Fungi</taxon>
        <taxon>Fungi incertae sedis</taxon>
        <taxon>Mucoromycota</taxon>
        <taxon>Mucoromycotina</taxon>
        <taxon>Mucoromycetes</taxon>
        <taxon>Mucorales</taxon>
        <taxon>Cunninghamellaceae</taxon>
        <taxon>Absidia</taxon>
    </lineage>
</organism>
<comment type="subcellular location">
    <subcellularLocation>
        <location evidence="1">Endomembrane system</location>
        <topology evidence="1">Multi-pass membrane protein</topology>
    </subcellularLocation>
</comment>